<gene>
    <name evidence="2" type="ORF">C5O19_13050</name>
</gene>
<protein>
    <recommendedName>
        <fullName evidence="1">PIN domain-containing protein</fullName>
    </recommendedName>
</protein>
<comment type="caution">
    <text evidence="2">The sequence shown here is derived from an EMBL/GenBank/DDBJ whole genome shotgun (WGS) entry which is preliminary data.</text>
</comment>
<dbReference type="InterPro" id="IPR002716">
    <property type="entry name" value="PIN_dom"/>
</dbReference>
<dbReference type="OrthoDB" id="9798990at2"/>
<name>A0A2S7IS09_9BACT</name>
<dbReference type="SUPFAM" id="SSF88723">
    <property type="entry name" value="PIN domain-like"/>
    <property type="match status" value="1"/>
</dbReference>
<feature type="domain" description="PIN" evidence="1">
    <location>
        <begin position="3"/>
        <end position="56"/>
    </location>
</feature>
<sequence length="62" mass="7447">MDRNNFQIIPIEFEHLLTLQQLPLFHKDPFDRIIIAQALTEQLTVASKDRFFQDYALPMVWE</sequence>
<dbReference type="InterPro" id="IPR041705">
    <property type="entry name" value="PIN_Sll0205"/>
</dbReference>
<dbReference type="InterPro" id="IPR052919">
    <property type="entry name" value="TA_system_RNase"/>
</dbReference>
<dbReference type="AlphaFoldDB" id="A0A2S7IS09"/>
<dbReference type="CDD" id="cd09872">
    <property type="entry name" value="PIN_Sll0205-like"/>
    <property type="match status" value="1"/>
</dbReference>
<evidence type="ECO:0000313" key="3">
    <source>
        <dbReference type="Proteomes" id="UP000239590"/>
    </source>
</evidence>
<organism evidence="2 3">
    <name type="scientific">Siphonobacter curvatus</name>
    <dbReference type="NCBI Taxonomy" id="2094562"/>
    <lineage>
        <taxon>Bacteria</taxon>
        <taxon>Pseudomonadati</taxon>
        <taxon>Bacteroidota</taxon>
        <taxon>Cytophagia</taxon>
        <taxon>Cytophagales</taxon>
        <taxon>Cytophagaceae</taxon>
        <taxon>Siphonobacter</taxon>
    </lineage>
</organism>
<accession>A0A2S7IS09</accession>
<dbReference type="PANTHER" id="PTHR36173:SF2">
    <property type="entry name" value="RIBONUCLEASE VAPC16"/>
    <property type="match status" value="1"/>
</dbReference>
<dbReference type="PANTHER" id="PTHR36173">
    <property type="entry name" value="RIBONUCLEASE VAPC16-RELATED"/>
    <property type="match status" value="1"/>
</dbReference>
<evidence type="ECO:0000259" key="1">
    <source>
        <dbReference type="Pfam" id="PF01850"/>
    </source>
</evidence>
<proteinExistence type="predicted"/>
<dbReference type="EMBL" id="PTRA01000001">
    <property type="protein sequence ID" value="PQA60503.1"/>
    <property type="molecule type" value="Genomic_DNA"/>
</dbReference>
<dbReference type="RefSeq" id="WP_104712864.1">
    <property type="nucleotide sequence ID" value="NZ_PTRA01000001.1"/>
</dbReference>
<evidence type="ECO:0000313" key="2">
    <source>
        <dbReference type="EMBL" id="PQA60503.1"/>
    </source>
</evidence>
<dbReference type="Pfam" id="PF01850">
    <property type="entry name" value="PIN"/>
    <property type="match status" value="1"/>
</dbReference>
<keyword evidence="3" id="KW-1185">Reference proteome</keyword>
<reference evidence="3" key="1">
    <citation type="submission" date="2018-02" db="EMBL/GenBank/DDBJ databases">
        <title>Genome sequencing of Solimonas sp. HR-BB.</title>
        <authorList>
            <person name="Lee Y."/>
            <person name="Jeon C.O."/>
        </authorList>
    </citation>
    <scope>NUCLEOTIDE SEQUENCE [LARGE SCALE GENOMIC DNA]</scope>
    <source>
        <strain evidence="3">HR-U</strain>
    </source>
</reference>
<dbReference type="Proteomes" id="UP000239590">
    <property type="component" value="Unassembled WGS sequence"/>
</dbReference>
<dbReference type="InterPro" id="IPR029060">
    <property type="entry name" value="PIN-like_dom_sf"/>
</dbReference>